<name>A0A9W4UNR3_9PLEO</name>
<evidence type="ECO:0000256" key="12">
    <source>
        <dbReference type="SAM" id="Phobius"/>
    </source>
</evidence>
<protein>
    <recommendedName>
        <fullName evidence="3">Molybdate-anion transporter</fullName>
    </recommendedName>
    <alternativeName>
        <fullName evidence="10">Major facilitator superfamily domain-containing protein 5</fullName>
    </alternativeName>
    <alternativeName>
        <fullName evidence="11">Molybdate transporter 2 homolog</fullName>
    </alternativeName>
</protein>
<evidence type="ECO:0000313" key="14">
    <source>
        <dbReference type="Proteomes" id="UP001152607"/>
    </source>
</evidence>
<feature type="transmembrane region" description="Helical" evidence="12">
    <location>
        <begin position="363"/>
        <end position="379"/>
    </location>
</feature>
<accession>A0A9W4UNR3</accession>
<evidence type="ECO:0000256" key="1">
    <source>
        <dbReference type="ARBA" id="ARBA00003019"/>
    </source>
</evidence>
<dbReference type="SUPFAM" id="SSF103473">
    <property type="entry name" value="MFS general substrate transporter"/>
    <property type="match status" value="1"/>
</dbReference>
<keyword evidence="6 12" id="KW-0812">Transmembrane</keyword>
<evidence type="ECO:0000256" key="5">
    <source>
        <dbReference type="ARBA" id="ARBA00022475"/>
    </source>
</evidence>
<feature type="transmembrane region" description="Helical" evidence="12">
    <location>
        <begin position="192"/>
        <end position="214"/>
    </location>
</feature>
<feature type="transmembrane region" description="Helical" evidence="12">
    <location>
        <begin position="153"/>
        <end position="172"/>
    </location>
</feature>
<feature type="transmembrane region" description="Helical" evidence="12">
    <location>
        <begin position="68"/>
        <end position="90"/>
    </location>
</feature>
<dbReference type="PANTHER" id="PTHR23516">
    <property type="entry name" value="SAM (S-ADENOSYL METHIONINE) TRANSPORTER"/>
    <property type="match status" value="1"/>
</dbReference>
<dbReference type="GO" id="GO:0015098">
    <property type="term" value="F:molybdate ion transmembrane transporter activity"/>
    <property type="evidence" value="ECO:0007669"/>
    <property type="project" value="InterPro"/>
</dbReference>
<evidence type="ECO:0000256" key="8">
    <source>
        <dbReference type="ARBA" id="ARBA00023065"/>
    </source>
</evidence>
<evidence type="ECO:0000256" key="2">
    <source>
        <dbReference type="ARBA" id="ARBA00004651"/>
    </source>
</evidence>
<dbReference type="InterPro" id="IPR008509">
    <property type="entry name" value="MOT2/MFSD5"/>
</dbReference>
<feature type="transmembrane region" description="Helical" evidence="12">
    <location>
        <begin position="226"/>
        <end position="243"/>
    </location>
</feature>
<dbReference type="GO" id="GO:0005886">
    <property type="term" value="C:plasma membrane"/>
    <property type="evidence" value="ECO:0007669"/>
    <property type="project" value="UniProtKB-SubCell"/>
</dbReference>
<dbReference type="GO" id="GO:0006811">
    <property type="term" value="P:monoatomic ion transport"/>
    <property type="evidence" value="ECO:0007669"/>
    <property type="project" value="UniProtKB-KW"/>
</dbReference>
<feature type="transmembrane region" description="Helical" evidence="12">
    <location>
        <begin position="385"/>
        <end position="403"/>
    </location>
</feature>
<comment type="subcellular location">
    <subcellularLocation>
        <location evidence="2">Cell membrane</location>
        <topology evidence="2">Multi-pass membrane protein</topology>
    </subcellularLocation>
</comment>
<feature type="transmembrane region" description="Helical" evidence="12">
    <location>
        <begin position="330"/>
        <end position="351"/>
    </location>
</feature>
<dbReference type="Gene3D" id="1.20.1250.20">
    <property type="entry name" value="MFS general substrate transporter like domains"/>
    <property type="match status" value="1"/>
</dbReference>
<feature type="transmembrane region" description="Helical" evidence="12">
    <location>
        <begin position="449"/>
        <end position="468"/>
    </location>
</feature>
<dbReference type="CDD" id="cd17487">
    <property type="entry name" value="MFS_MFSD5_like"/>
    <property type="match status" value="1"/>
</dbReference>
<reference evidence="13" key="1">
    <citation type="submission" date="2023-01" db="EMBL/GenBank/DDBJ databases">
        <authorList>
            <person name="Van Ghelder C."/>
            <person name="Rancurel C."/>
        </authorList>
    </citation>
    <scope>NUCLEOTIDE SEQUENCE</scope>
    <source>
        <strain evidence="13">CNCM I-4278</strain>
    </source>
</reference>
<evidence type="ECO:0000313" key="13">
    <source>
        <dbReference type="EMBL" id="CAI6339069.1"/>
    </source>
</evidence>
<dbReference type="PANTHER" id="PTHR23516:SF1">
    <property type="entry name" value="MOLYBDATE-ANION TRANSPORTER"/>
    <property type="match status" value="1"/>
</dbReference>
<evidence type="ECO:0000256" key="11">
    <source>
        <dbReference type="ARBA" id="ARBA00032555"/>
    </source>
</evidence>
<dbReference type="InterPro" id="IPR036259">
    <property type="entry name" value="MFS_trans_sf"/>
</dbReference>
<keyword evidence="5" id="KW-1003">Cell membrane</keyword>
<dbReference type="AlphaFoldDB" id="A0A9W4UNR3"/>
<keyword evidence="8" id="KW-0406">Ion transport</keyword>
<keyword evidence="9 12" id="KW-0472">Membrane</keyword>
<dbReference type="OrthoDB" id="263957at2759"/>
<sequence>MDMDLYRSTFMCLLALNGAALYRAWRSKTAPPPPSPTRIENEKADAVEHRGRGNDEDAVRVSRLKWKFIPVFLLVNGADWLQGPYIYPIYKDEKGLEEKVVALLFMMGFLSGGISASFAGSVADRFGRKTACLSYCVLYSLSCLTLLSDRLPILFLGRILGGICGTLLYSVYESWLVAEFNKLMLEEPGSILGGIFSLNTTLNSVVAILAGIAAESMVRFFGTAKAPFLGSIACLCVAFMAIAKTWASSENYGTLADDSDDSSRLLSAESGKEPAPKTSPLNTVFRDKNILTLALTSCFFEGSLFLFIFFKFPALKLCHEMSGASGDLPFGLIFAILMCSMMLGSMLYNNITAISQISTKQSLTYTLAAASACFFLPAYVRDEHITLWCFCVFEVCCGFYYPAMSSLKGKLVKDGARASVYTILRVPLNTFVVLALSVTKEGESHRNKVFVMCSGLMVCAALVVHRVLT</sequence>
<evidence type="ECO:0000256" key="9">
    <source>
        <dbReference type="ARBA" id="ARBA00023136"/>
    </source>
</evidence>
<comment type="function">
    <text evidence="1">Mediates high-affinity intracellular uptake of the rare oligo-element molybdenum.</text>
</comment>
<feature type="transmembrane region" description="Helical" evidence="12">
    <location>
        <begin position="415"/>
        <end position="437"/>
    </location>
</feature>
<keyword evidence="7 12" id="KW-1133">Transmembrane helix</keyword>
<evidence type="ECO:0000256" key="10">
    <source>
        <dbReference type="ARBA" id="ARBA00030646"/>
    </source>
</evidence>
<gene>
    <name evidence="13" type="ORF">PDIGIT_LOCUS12208</name>
</gene>
<evidence type="ECO:0000256" key="4">
    <source>
        <dbReference type="ARBA" id="ARBA00022448"/>
    </source>
</evidence>
<dbReference type="EMBL" id="CAOQHR010000008">
    <property type="protein sequence ID" value="CAI6339069.1"/>
    <property type="molecule type" value="Genomic_DNA"/>
</dbReference>
<evidence type="ECO:0000256" key="7">
    <source>
        <dbReference type="ARBA" id="ARBA00022989"/>
    </source>
</evidence>
<dbReference type="Pfam" id="PF05631">
    <property type="entry name" value="MFS_5"/>
    <property type="match status" value="1"/>
</dbReference>
<evidence type="ECO:0000256" key="3">
    <source>
        <dbReference type="ARBA" id="ARBA00021242"/>
    </source>
</evidence>
<dbReference type="Proteomes" id="UP001152607">
    <property type="component" value="Unassembled WGS sequence"/>
</dbReference>
<keyword evidence="4" id="KW-0813">Transport</keyword>
<comment type="caution">
    <text evidence="13">The sequence shown here is derived from an EMBL/GenBank/DDBJ whole genome shotgun (WGS) entry which is preliminary data.</text>
</comment>
<feature type="transmembrane region" description="Helical" evidence="12">
    <location>
        <begin position="290"/>
        <end position="310"/>
    </location>
</feature>
<organism evidence="13 14">
    <name type="scientific">Periconia digitata</name>
    <dbReference type="NCBI Taxonomy" id="1303443"/>
    <lineage>
        <taxon>Eukaryota</taxon>
        <taxon>Fungi</taxon>
        <taxon>Dikarya</taxon>
        <taxon>Ascomycota</taxon>
        <taxon>Pezizomycotina</taxon>
        <taxon>Dothideomycetes</taxon>
        <taxon>Pleosporomycetidae</taxon>
        <taxon>Pleosporales</taxon>
        <taxon>Massarineae</taxon>
        <taxon>Periconiaceae</taxon>
        <taxon>Periconia</taxon>
    </lineage>
</organism>
<feature type="transmembrane region" description="Helical" evidence="12">
    <location>
        <begin position="102"/>
        <end position="123"/>
    </location>
</feature>
<keyword evidence="14" id="KW-1185">Reference proteome</keyword>
<proteinExistence type="predicted"/>
<evidence type="ECO:0000256" key="6">
    <source>
        <dbReference type="ARBA" id="ARBA00022692"/>
    </source>
</evidence>